<keyword evidence="6" id="KW-0862">Zinc</keyword>
<evidence type="ECO:0000313" key="13">
    <source>
        <dbReference type="EMBL" id="CAH2321086.1"/>
    </source>
</evidence>
<accession>A0AAD1T7T0</accession>
<evidence type="ECO:0000313" key="14">
    <source>
        <dbReference type="Proteomes" id="UP001295444"/>
    </source>
</evidence>
<dbReference type="GO" id="GO:0003700">
    <property type="term" value="F:DNA-binding transcription factor activity"/>
    <property type="evidence" value="ECO:0007669"/>
    <property type="project" value="UniProtKB-ARBA"/>
</dbReference>
<dbReference type="InterPro" id="IPR013087">
    <property type="entry name" value="Znf_C2H2_type"/>
</dbReference>
<keyword evidence="4" id="KW-0677">Repeat</keyword>
<dbReference type="GO" id="GO:0008270">
    <property type="term" value="F:zinc ion binding"/>
    <property type="evidence" value="ECO:0007669"/>
    <property type="project" value="UniProtKB-KW"/>
</dbReference>
<organism evidence="13 14">
    <name type="scientific">Pelobates cultripes</name>
    <name type="common">Western spadefoot toad</name>
    <dbReference type="NCBI Taxonomy" id="61616"/>
    <lineage>
        <taxon>Eukaryota</taxon>
        <taxon>Metazoa</taxon>
        <taxon>Chordata</taxon>
        <taxon>Craniata</taxon>
        <taxon>Vertebrata</taxon>
        <taxon>Euteleostomi</taxon>
        <taxon>Amphibia</taxon>
        <taxon>Batrachia</taxon>
        <taxon>Anura</taxon>
        <taxon>Pelobatoidea</taxon>
        <taxon>Pelobatidae</taxon>
        <taxon>Pelobates</taxon>
    </lineage>
</organism>
<feature type="domain" description="C2H2-type" evidence="12">
    <location>
        <begin position="154"/>
        <end position="181"/>
    </location>
</feature>
<name>A0AAD1T7T0_PELCU</name>
<evidence type="ECO:0000256" key="7">
    <source>
        <dbReference type="ARBA" id="ARBA00023015"/>
    </source>
</evidence>
<evidence type="ECO:0000256" key="5">
    <source>
        <dbReference type="ARBA" id="ARBA00022771"/>
    </source>
</evidence>
<keyword evidence="8" id="KW-0238">DNA-binding</keyword>
<keyword evidence="10" id="KW-0539">Nucleus</keyword>
<dbReference type="AlphaFoldDB" id="A0AAD1T7T0"/>
<evidence type="ECO:0000256" key="1">
    <source>
        <dbReference type="ARBA" id="ARBA00004123"/>
    </source>
</evidence>
<evidence type="ECO:0000256" key="2">
    <source>
        <dbReference type="ARBA" id="ARBA00006991"/>
    </source>
</evidence>
<sequence length="204" mass="23306">MAWASMEELNPTDTDIYTRTEHIQKQYGSTHIKEKFNLSEEETLTDIYTPTEHRQTEYPSTCIKEEPALWEEGPLTGPNVYTKYKLTDHTSTLIEESALYEKETLNSPIYNLAGYVQAEDTSIHLSADNVLYNKYCKLPESHCDFSKILFSFTAFCSECGICFTDESNFISHQRIHTGEKAFCCSLCDVPDNIACNIMVGNVDY</sequence>
<evidence type="ECO:0000256" key="11">
    <source>
        <dbReference type="PROSITE-ProRule" id="PRU00042"/>
    </source>
</evidence>
<dbReference type="InterPro" id="IPR036236">
    <property type="entry name" value="Znf_C2H2_sf"/>
</dbReference>
<reference evidence="13" key="1">
    <citation type="submission" date="2022-03" db="EMBL/GenBank/DDBJ databases">
        <authorList>
            <person name="Alioto T."/>
            <person name="Alioto T."/>
            <person name="Gomez Garrido J."/>
        </authorList>
    </citation>
    <scope>NUCLEOTIDE SEQUENCE</scope>
</reference>
<dbReference type="SUPFAM" id="SSF57667">
    <property type="entry name" value="beta-beta-alpha zinc fingers"/>
    <property type="match status" value="1"/>
</dbReference>
<evidence type="ECO:0000256" key="9">
    <source>
        <dbReference type="ARBA" id="ARBA00023163"/>
    </source>
</evidence>
<keyword evidence="14" id="KW-1185">Reference proteome</keyword>
<dbReference type="GO" id="GO:0005634">
    <property type="term" value="C:nucleus"/>
    <property type="evidence" value="ECO:0007669"/>
    <property type="project" value="UniProtKB-SubCell"/>
</dbReference>
<evidence type="ECO:0000256" key="10">
    <source>
        <dbReference type="ARBA" id="ARBA00023242"/>
    </source>
</evidence>
<evidence type="ECO:0000256" key="6">
    <source>
        <dbReference type="ARBA" id="ARBA00022833"/>
    </source>
</evidence>
<keyword evidence="5 11" id="KW-0863">Zinc-finger</keyword>
<comment type="subcellular location">
    <subcellularLocation>
        <location evidence="1">Nucleus</location>
    </subcellularLocation>
</comment>
<dbReference type="Proteomes" id="UP001295444">
    <property type="component" value="Chromosome 11"/>
</dbReference>
<dbReference type="PROSITE" id="PS50157">
    <property type="entry name" value="ZINC_FINGER_C2H2_2"/>
    <property type="match status" value="1"/>
</dbReference>
<protein>
    <submittedName>
        <fullName evidence="13">Gastrula zinc finger -like</fullName>
    </submittedName>
</protein>
<dbReference type="EMBL" id="OW240922">
    <property type="protein sequence ID" value="CAH2321086.1"/>
    <property type="molecule type" value="Genomic_DNA"/>
</dbReference>
<dbReference type="FunFam" id="3.30.160.60:FF:000566">
    <property type="entry name" value="zinc finger protein 133 isoform X2"/>
    <property type="match status" value="1"/>
</dbReference>
<keyword evidence="7" id="KW-0805">Transcription regulation</keyword>
<evidence type="ECO:0000256" key="3">
    <source>
        <dbReference type="ARBA" id="ARBA00022723"/>
    </source>
</evidence>
<keyword evidence="3" id="KW-0479">Metal-binding</keyword>
<dbReference type="Gene3D" id="3.30.160.60">
    <property type="entry name" value="Classic Zinc Finger"/>
    <property type="match status" value="1"/>
</dbReference>
<gene>
    <name evidence="13" type="ORF">PECUL_23A042731</name>
</gene>
<dbReference type="GO" id="GO:0045892">
    <property type="term" value="P:negative regulation of DNA-templated transcription"/>
    <property type="evidence" value="ECO:0007669"/>
    <property type="project" value="UniProtKB-ARBA"/>
</dbReference>
<keyword evidence="9" id="KW-0804">Transcription</keyword>
<evidence type="ECO:0000256" key="4">
    <source>
        <dbReference type="ARBA" id="ARBA00022737"/>
    </source>
</evidence>
<evidence type="ECO:0000259" key="12">
    <source>
        <dbReference type="PROSITE" id="PS50157"/>
    </source>
</evidence>
<comment type="similarity">
    <text evidence="2">Belongs to the krueppel C2H2-type zinc-finger protein family.</text>
</comment>
<evidence type="ECO:0000256" key="8">
    <source>
        <dbReference type="ARBA" id="ARBA00023125"/>
    </source>
</evidence>
<proteinExistence type="inferred from homology"/>
<dbReference type="GO" id="GO:0003677">
    <property type="term" value="F:DNA binding"/>
    <property type="evidence" value="ECO:0007669"/>
    <property type="project" value="UniProtKB-KW"/>
</dbReference>
<dbReference type="PROSITE" id="PS00028">
    <property type="entry name" value="ZINC_FINGER_C2H2_1"/>
    <property type="match status" value="1"/>
</dbReference>